<name>A0AA36F4B9_OCTVU</name>
<evidence type="ECO:0000313" key="2">
    <source>
        <dbReference type="EMBL" id="CAI9723904.1"/>
    </source>
</evidence>
<evidence type="ECO:0000256" key="1">
    <source>
        <dbReference type="SAM" id="Phobius"/>
    </source>
</evidence>
<keyword evidence="3" id="KW-1185">Reference proteome</keyword>
<protein>
    <submittedName>
        <fullName evidence="2">Uncharacterized protein</fullName>
    </submittedName>
</protein>
<accession>A0AA36F4B9</accession>
<keyword evidence="1" id="KW-1133">Transmembrane helix</keyword>
<keyword evidence="1" id="KW-0812">Transmembrane</keyword>
<evidence type="ECO:0000313" key="3">
    <source>
        <dbReference type="Proteomes" id="UP001162480"/>
    </source>
</evidence>
<dbReference type="Proteomes" id="UP001162480">
    <property type="component" value="Chromosome 6"/>
</dbReference>
<dbReference type="EMBL" id="OX597819">
    <property type="protein sequence ID" value="CAI9723904.1"/>
    <property type="molecule type" value="Genomic_DNA"/>
</dbReference>
<proteinExistence type="predicted"/>
<reference evidence="2" key="1">
    <citation type="submission" date="2023-08" db="EMBL/GenBank/DDBJ databases">
        <authorList>
            <person name="Alioto T."/>
            <person name="Alioto T."/>
            <person name="Gomez Garrido J."/>
        </authorList>
    </citation>
    <scope>NUCLEOTIDE SEQUENCE</scope>
</reference>
<gene>
    <name evidence="2" type="ORF">OCTVUL_1B028724</name>
</gene>
<dbReference type="AlphaFoldDB" id="A0AA36F4B9"/>
<feature type="transmembrane region" description="Helical" evidence="1">
    <location>
        <begin position="66"/>
        <end position="86"/>
    </location>
</feature>
<keyword evidence="1" id="KW-0472">Membrane</keyword>
<organism evidence="2 3">
    <name type="scientific">Octopus vulgaris</name>
    <name type="common">Common octopus</name>
    <dbReference type="NCBI Taxonomy" id="6645"/>
    <lineage>
        <taxon>Eukaryota</taxon>
        <taxon>Metazoa</taxon>
        <taxon>Spiralia</taxon>
        <taxon>Lophotrochozoa</taxon>
        <taxon>Mollusca</taxon>
        <taxon>Cephalopoda</taxon>
        <taxon>Coleoidea</taxon>
        <taxon>Octopodiformes</taxon>
        <taxon>Octopoda</taxon>
        <taxon>Incirrata</taxon>
        <taxon>Octopodidae</taxon>
        <taxon>Octopus</taxon>
    </lineage>
</organism>
<sequence>MSLPTTLYFTIRKIKRNNKYFIFVLIATGHLFAKVDDEQPLYAIRTIIITGHLAINCSRLENEKEAVGGCFVGILVIPPVVVVVAGDGRVGRGGGMAANLFL</sequence>